<keyword evidence="2" id="KW-0597">Phosphoprotein</keyword>
<dbReference type="SUPFAM" id="SSF52172">
    <property type="entry name" value="CheY-like"/>
    <property type="match status" value="1"/>
</dbReference>
<comment type="caution">
    <text evidence="8">Lacks conserved residue(s) required for the propagation of feature annotation.</text>
</comment>
<evidence type="ECO:0000256" key="8">
    <source>
        <dbReference type="PROSITE-ProRule" id="PRU00169"/>
    </source>
</evidence>
<dbReference type="InterPro" id="IPR006447">
    <property type="entry name" value="Myb_dom_plants"/>
</dbReference>
<evidence type="ECO:0000313" key="13">
    <source>
        <dbReference type="RefSeq" id="XP_027337032.1"/>
    </source>
</evidence>
<gene>
    <name evidence="13" type="primary">LOC113850659</name>
</gene>
<dbReference type="RefSeq" id="XP_027337032.1">
    <property type="nucleotide sequence ID" value="XM_027481231.1"/>
</dbReference>
<organism evidence="12 13">
    <name type="scientific">Abrus precatorius</name>
    <name type="common">Indian licorice</name>
    <name type="synonym">Glycine abrus</name>
    <dbReference type="NCBI Taxonomy" id="3816"/>
    <lineage>
        <taxon>Eukaryota</taxon>
        <taxon>Viridiplantae</taxon>
        <taxon>Streptophyta</taxon>
        <taxon>Embryophyta</taxon>
        <taxon>Tracheophyta</taxon>
        <taxon>Spermatophyta</taxon>
        <taxon>Magnoliopsida</taxon>
        <taxon>eudicotyledons</taxon>
        <taxon>Gunneridae</taxon>
        <taxon>Pentapetalae</taxon>
        <taxon>rosids</taxon>
        <taxon>fabids</taxon>
        <taxon>Fabales</taxon>
        <taxon>Fabaceae</taxon>
        <taxon>Papilionoideae</taxon>
        <taxon>50 kb inversion clade</taxon>
        <taxon>NPAAA clade</taxon>
        <taxon>indigoferoid/millettioid clade</taxon>
        <taxon>Abreae</taxon>
        <taxon>Abrus</taxon>
    </lineage>
</organism>
<feature type="domain" description="Response regulatory" evidence="10">
    <location>
        <begin position="23"/>
        <end position="136"/>
    </location>
</feature>
<keyword evidence="3" id="KW-0902">Two-component regulatory system</keyword>
<dbReference type="InterPro" id="IPR045279">
    <property type="entry name" value="ARR-like"/>
</dbReference>
<dbReference type="AlphaFoldDB" id="A0A8B8JZT7"/>
<evidence type="ECO:0000256" key="2">
    <source>
        <dbReference type="ARBA" id="ARBA00022553"/>
    </source>
</evidence>
<dbReference type="GO" id="GO:0000160">
    <property type="term" value="P:phosphorelay signal transduction system"/>
    <property type="evidence" value="ECO:0007669"/>
    <property type="project" value="UniProtKB-KW"/>
</dbReference>
<evidence type="ECO:0000259" key="11">
    <source>
        <dbReference type="PROSITE" id="PS51294"/>
    </source>
</evidence>
<evidence type="ECO:0000256" key="1">
    <source>
        <dbReference type="ARBA" id="ARBA00004123"/>
    </source>
</evidence>
<comment type="subcellular location">
    <subcellularLocation>
        <location evidence="1">Nucleus</location>
    </subcellularLocation>
</comment>
<dbReference type="SUPFAM" id="SSF46689">
    <property type="entry name" value="Homeodomain-like"/>
    <property type="match status" value="1"/>
</dbReference>
<dbReference type="PROSITE" id="PS51294">
    <property type="entry name" value="HTH_MYB"/>
    <property type="match status" value="1"/>
</dbReference>
<dbReference type="Gene3D" id="3.40.50.2300">
    <property type="match status" value="1"/>
</dbReference>
<dbReference type="PANTHER" id="PTHR43874:SF19">
    <property type="entry name" value="RESPONSE REGULATOR 23-RELATED"/>
    <property type="match status" value="1"/>
</dbReference>
<dbReference type="InterPro" id="IPR001789">
    <property type="entry name" value="Sig_transdc_resp-reg_receiver"/>
</dbReference>
<evidence type="ECO:0000256" key="9">
    <source>
        <dbReference type="SAM" id="MobiDB-lite"/>
    </source>
</evidence>
<evidence type="ECO:0000256" key="7">
    <source>
        <dbReference type="ARBA" id="ARBA00023242"/>
    </source>
</evidence>
<dbReference type="KEGG" id="aprc:113850659"/>
<reference evidence="12" key="1">
    <citation type="journal article" date="2019" name="Toxins">
        <title>Detection of Abrin-Like and Prepropulchellin-Like Toxin Genes and Transcripts Using Whole Genome Sequencing and Full-Length Transcript Sequencing of Abrus precatorius.</title>
        <authorList>
            <person name="Hovde B.T."/>
            <person name="Daligault H.E."/>
            <person name="Hanschen E.R."/>
            <person name="Kunde Y.A."/>
            <person name="Johnson M.B."/>
            <person name="Starkenburg S.R."/>
            <person name="Johnson S.L."/>
        </authorList>
    </citation>
    <scope>NUCLEOTIDE SEQUENCE [LARGE SCALE GENOMIC DNA]</scope>
</reference>
<dbReference type="GO" id="GO:0009736">
    <property type="term" value="P:cytokinin-activated signaling pathway"/>
    <property type="evidence" value="ECO:0007669"/>
    <property type="project" value="InterPro"/>
</dbReference>
<evidence type="ECO:0000256" key="5">
    <source>
        <dbReference type="ARBA" id="ARBA00023159"/>
    </source>
</evidence>
<accession>A0A8B8JZT7</accession>
<dbReference type="InterPro" id="IPR017930">
    <property type="entry name" value="Myb_dom"/>
</dbReference>
<dbReference type="GeneID" id="113850659"/>
<feature type="region of interest" description="Disordered" evidence="9">
    <location>
        <begin position="160"/>
        <end position="192"/>
    </location>
</feature>
<evidence type="ECO:0000256" key="3">
    <source>
        <dbReference type="ARBA" id="ARBA00023012"/>
    </source>
</evidence>
<dbReference type="GO" id="GO:0005634">
    <property type="term" value="C:nucleus"/>
    <property type="evidence" value="ECO:0007669"/>
    <property type="project" value="UniProtKB-SubCell"/>
</dbReference>
<dbReference type="Pfam" id="PF00072">
    <property type="entry name" value="Response_reg"/>
    <property type="match status" value="1"/>
</dbReference>
<keyword evidence="4" id="KW-0805">Transcription regulation</keyword>
<keyword evidence="7" id="KW-0539">Nucleus</keyword>
<proteinExistence type="predicted"/>
<evidence type="ECO:0000256" key="4">
    <source>
        <dbReference type="ARBA" id="ARBA00023015"/>
    </source>
</evidence>
<evidence type="ECO:0000313" key="12">
    <source>
        <dbReference type="Proteomes" id="UP000694853"/>
    </source>
</evidence>
<dbReference type="NCBIfam" id="TIGR01557">
    <property type="entry name" value="myb_SHAQKYF"/>
    <property type="match status" value="1"/>
</dbReference>
<keyword evidence="5" id="KW-0010">Activator</keyword>
<dbReference type="OrthoDB" id="21225at2759"/>
<dbReference type="PANTHER" id="PTHR43874">
    <property type="entry name" value="TWO-COMPONENT RESPONSE REGULATOR"/>
    <property type="match status" value="1"/>
</dbReference>
<name>A0A8B8JZT7_ABRPR</name>
<feature type="compositionally biased region" description="Basic and acidic residues" evidence="9">
    <location>
        <begin position="167"/>
        <end position="185"/>
    </location>
</feature>
<dbReference type="FunFam" id="1.10.10.60:FF:000007">
    <property type="entry name" value="Two-component response regulator"/>
    <property type="match status" value="1"/>
</dbReference>
<dbReference type="InterPro" id="IPR011006">
    <property type="entry name" value="CheY-like_superfamily"/>
</dbReference>
<keyword evidence="12" id="KW-1185">Reference proteome</keyword>
<keyword evidence="6" id="KW-0804">Transcription</keyword>
<sequence length="559" mass="62740">MTSDDERRVCRLSESNLTPFNVNILVVDGDAASLDTTMEILTSLNYTGTTHSSVALEKLRNNEEYFQLIVTEVHMPNLDGFKLKEVVEKEFTIPIIMISFDNNEKIQEKALASGVVRYIIKPATLEDFKGIWQFAISGMKGKEPINTKIMRNIIEESSCGRKHHKELRSSTLKEKLVSQKSDMGKESTNTLENNGFGTEKKIKVVWTNKLQSKFMEAINIIGLKNAVPKKILQVMNVEGLTRENVASHLQKHRLFLKRVTGLFVMIVNKAKEDNDILLSKMASAYPALMLQIIQEDMEKTIKQSGRRNLNLESNSTYIAHLRFKLSWLLSNDVTNSTQHCHSKMDPHVNNVEVSSSKINNLGITTNPTTLYHSYLNVNDAYKLRSGSNLGQNIYNRPSQNSPISPSGLASNKFNNTVGLCQTSSSNLSNCNAITTFQGRNGSKGLLIPNDSSLVGVVSATNEVNSTNQSSPVSMDNNIKNIDMKELFRPQQPQHQIHSQRYHQISATMNNTIASQVTSDESFFEGLDDDSFSVENILNQVTMQLEWDYGFIESILNDMA</sequence>
<dbReference type="Proteomes" id="UP000694853">
    <property type="component" value="Unplaced"/>
</dbReference>
<evidence type="ECO:0000256" key="6">
    <source>
        <dbReference type="ARBA" id="ARBA00023163"/>
    </source>
</evidence>
<dbReference type="SMART" id="SM00448">
    <property type="entry name" value="REC"/>
    <property type="match status" value="1"/>
</dbReference>
<dbReference type="PROSITE" id="PS50110">
    <property type="entry name" value="RESPONSE_REGULATORY"/>
    <property type="match status" value="1"/>
</dbReference>
<dbReference type="InterPro" id="IPR001005">
    <property type="entry name" value="SANT/Myb"/>
</dbReference>
<feature type="domain" description="HTH myb-type" evidence="11">
    <location>
        <begin position="198"/>
        <end position="257"/>
    </location>
</feature>
<dbReference type="InterPro" id="IPR009057">
    <property type="entry name" value="Homeodomain-like_sf"/>
</dbReference>
<protein>
    <submittedName>
        <fullName evidence="13">Two-component response regulator ARR21</fullName>
    </submittedName>
</protein>
<reference evidence="13" key="2">
    <citation type="submission" date="2025-08" db="UniProtKB">
        <authorList>
            <consortium name="RefSeq"/>
        </authorList>
    </citation>
    <scope>IDENTIFICATION</scope>
    <source>
        <tissue evidence="13">Young leaves</tissue>
    </source>
</reference>
<dbReference type="GO" id="GO:0003677">
    <property type="term" value="F:DNA binding"/>
    <property type="evidence" value="ECO:0007669"/>
    <property type="project" value="InterPro"/>
</dbReference>
<dbReference type="Gene3D" id="1.10.10.60">
    <property type="entry name" value="Homeodomain-like"/>
    <property type="match status" value="1"/>
</dbReference>
<evidence type="ECO:0000259" key="10">
    <source>
        <dbReference type="PROSITE" id="PS50110"/>
    </source>
</evidence>
<dbReference type="Pfam" id="PF00249">
    <property type="entry name" value="Myb_DNA-binding"/>
    <property type="match status" value="1"/>
</dbReference>